<dbReference type="PANTHER" id="PTHR43409:SF7">
    <property type="entry name" value="BLL1977 PROTEIN"/>
    <property type="match status" value="1"/>
</dbReference>
<proteinExistence type="predicted"/>
<comment type="cofactor">
    <cofactor evidence="1">
        <name>[4Fe-4S] cluster</name>
        <dbReference type="ChEBI" id="CHEBI:49883"/>
    </cofactor>
</comment>
<reference evidence="9 10" key="1">
    <citation type="journal article" date="2020" name="J Geophys Res Biogeosci">
        <title>Magnetotaxis as an Adaptation to Enable Bacterial Shuttling of Microbial Sulfur and Sulfur Cycling Across Aquatic Oxic#Anoxic Interfaces.</title>
        <authorList>
            <person name="Li J."/>
            <person name="Liu P."/>
            <person name="Wang J."/>
            <person name="Roberts A.P."/>
            <person name="Pan Y."/>
        </authorList>
    </citation>
    <scope>NUCLEOTIDE SEQUENCE [LARGE SCALE GENOMIC DNA]</scope>
    <source>
        <strain evidence="9 10">MYR-1_YQ</strain>
    </source>
</reference>
<dbReference type="SFLD" id="SFLDG01123">
    <property type="entry name" value="methyltransferase_(Class_B)"/>
    <property type="match status" value="1"/>
</dbReference>
<keyword evidence="6" id="KW-0408">Iron</keyword>
<dbReference type="RefSeq" id="WP_218253128.1">
    <property type="nucleotide sequence ID" value="NZ_JABXWD010000270.1"/>
</dbReference>
<keyword evidence="10" id="KW-1185">Reference proteome</keyword>
<evidence type="ECO:0000256" key="6">
    <source>
        <dbReference type="ARBA" id="ARBA00023004"/>
    </source>
</evidence>
<evidence type="ECO:0000256" key="1">
    <source>
        <dbReference type="ARBA" id="ARBA00001966"/>
    </source>
</evidence>
<evidence type="ECO:0000256" key="4">
    <source>
        <dbReference type="ARBA" id="ARBA00022691"/>
    </source>
</evidence>
<evidence type="ECO:0000256" key="5">
    <source>
        <dbReference type="ARBA" id="ARBA00022723"/>
    </source>
</evidence>
<keyword evidence="4" id="KW-0949">S-adenosyl-L-methionine</keyword>
<evidence type="ECO:0000256" key="2">
    <source>
        <dbReference type="ARBA" id="ARBA00022603"/>
    </source>
</evidence>
<dbReference type="SMART" id="SM00729">
    <property type="entry name" value="Elp3"/>
    <property type="match status" value="1"/>
</dbReference>
<dbReference type="Proteomes" id="UP001196980">
    <property type="component" value="Unassembled WGS sequence"/>
</dbReference>
<dbReference type="InterPro" id="IPR034466">
    <property type="entry name" value="Methyltransferase_Class_B"/>
</dbReference>
<accession>A0ABS6S0X7</accession>
<dbReference type="EMBL" id="JABXWD010000270">
    <property type="protein sequence ID" value="MBV6342511.1"/>
    <property type="molecule type" value="Genomic_DNA"/>
</dbReference>
<dbReference type="CDD" id="cd01335">
    <property type="entry name" value="Radical_SAM"/>
    <property type="match status" value="1"/>
</dbReference>
<keyword evidence="3" id="KW-0808">Transferase</keyword>
<dbReference type="SFLD" id="SFLDG01082">
    <property type="entry name" value="B12-binding_domain_containing"/>
    <property type="match status" value="1"/>
</dbReference>
<keyword evidence="7" id="KW-0411">Iron-sulfur</keyword>
<evidence type="ECO:0000259" key="8">
    <source>
        <dbReference type="PROSITE" id="PS51918"/>
    </source>
</evidence>
<dbReference type="PROSITE" id="PS51918">
    <property type="entry name" value="RADICAL_SAM"/>
    <property type="match status" value="1"/>
</dbReference>
<dbReference type="InterPro" id="IPR006638">
    <property type="entry name" value="Elp3/MiaA/NifB-like_rSAM"/>
</dbReference>
<keyword evidence="5" id="KW-0479">Metal-binding</keyword>
<dbReference type="InterPro" id="IPR051198">
    <property type="entry name" value="BchE-like"/>
</dbReference>
<dbReference type="PANTHER" id="PTHR43409">
    <property type="entry name" value="ANAEROBIC MAGNESIUM-PROTOPORPHYRIN IX MONOMETHYL ESTER CYCLASE-RELATED"/>
    <property type="match status" value="1"/>
</dbReference>
<dbReference type="InterPro" id="IPR007197">
    <property type="entry name" value="rSAM"/>
</dbReference>
<comment type="caution">
    <text evidence="9">The sequence shown here is derived from an EMBL/GenBank/DDBJ whole genome shotgun (WGS) entry which is preliminary data.</text>
</comment>
<evidence type="ECO:0000313" key="10">
    <source>
        <dbReference type="Proteomes" id="UP001196980"/>
    </source>
</evidence>
<gene>
    <name evidence="9" type="ORF">HWQ67_13040</name>
</gene>
<feature type="non-terminal residue" evidence="9">
    <location>
        <position position="1"/>
    </location>
</feature>
<evidence type="ECO:0000313" key="9">
    <source>
        <dbReference type="EMBL" id="MBV6342511.1"/>
    </source>
</evidence>
<sequence>DSVRGIVHRHGSHPATARAFNEEFSIPTPGHQLFRSTKYRFPFVRHGEFATVLTDYGCPFKCSFCVMSGIGYRYRSVEAVMEELLLLRTLGKREVFFIDQTFGVNKRRAMQLCENMKQARLSLGWVCYSRADVIDEQLLGTMKEAGCHTVILGVESASDEVLRAYRKGYTVDQIRRAFALCRRHGVRTVATVIIGLPQETRQSIADTVEFLMELDCDFASFNVAVPRMSTPLRRQAIAEGLIDEHLSVMDQSGSSVVMPTRHLSREQLFALKSAAIRRFYLRPSYLYKRLKGIKTLYELKEQVSEGLALLLST</sequence>
<dbReference type="Pfam" id="PF04055">
    <property type="entry name" value="Radical_SAM"/>
    <property type="match status" value="1"/>
</dbReference>
<protein>
    <submittedName>
        <fullName evidence="9">Radical SAM protein</fullName>
    </submittedName>
</protein>
<feature type="domain" description="Radical SAM core" evidence="8">
    <location>
        <begin position="44"/>
        <end position="266"/>
    </location>
</feature>
<name>A0ABS6S0X7_9BACT</name>
<organism evidence="9 10">
    <name type="scientific">Candidatus Magnetobacterium casense</name>
    <dbReference type="NCBI Taxonomy" id="1455061"/>
    <lineage>
        <taxon>Bacteria</taxon>
        <taxon>Pseudomonadati</taxon>
        <taxon>Nitrospirota</taxon>
        <taxon>Thermodesulfovibrionia</taxon>
        <taxon>Thermodesulfovibrionales</taxon>
        <taxon>Candidatus Magnetobacteriaceae</taxon>
        <taxon>Candidatus Magnetobacterium</taxon>
    </lineage>
</organism>
<keyword evidence="2" id="KW-0489">Methyltransferase</keyword>
<evidence type="ECO:0000256" key="3">
    <source>
        <dbReference type="ARBA" id="ARBA00022679"/>
    </source>
</evidence>
<dbReference type="SFLD" id="SFLDS00029">
    <property type="entry name" value="Radical_SAM"/>
    <property type="match status" value="1"/>
</dbReference>
<evidence type="ECO:0000256" key="7">
    <source>
        <dbReference type="ARBA" id="ARBA00023014"/>
    </source>
</evidence>